<reference evidence="1" key="1">
    <citation type="submission" date="2021-01" db="EMBL/GenBank/DDBJ databases">
        <title>Modified the classification status of verrucomicrobia.</title>
        <authorList>
            <person name="Feng X."/>
        </authorList>
    </citation>
    <scope>NUCLEOTIDE SEQUENCE</scope>
    <source>
        <strain evidence="1">KCTC 12986</strain>
    </source>
</reference>
<evidence type="ECO:0000313" key="2">
    <source>
        <dbReference type="Proteomes" id="UP000604083"/>
    </source>
</evidence>
<dbReference type="EMBL" id="JAENIO010000023">
    <property type="protein sequence ID" value="MBK1834393.1"/>
    <property type="molecule type" value="Genomic_DNA"/>
</dbReference>
<comment type="caution">
    <text evidence="1">The sequence shown here is derived from an EMBL/GenBank/DDBJ whole genome shotgun (WGS) entry which is preliminary data.</text>
</comment>
<organism evidence="1 2">
    <name type="scientific">Roseibacillus ishigakijimensis</name>
    <dbReference type="NCBI Taxonomy" id="454146"/>
    <lineage>
        <taxon>Bacteria</taxon>
        <taxon>Pseudomonadati</taxon>
        <taxon>Verrucomicrobiota</taxon>
        <taxon>Verrucomicrobiia</taxon>
        <taxon>Verrucomicrobiales</taxon>
        <taxon>Verrucomicrobiaceae</taxon>
        <taxon>Roseibacillus</taxon>
    </lineage>
</organism>
<dbReference type="Proteomes" id="UP000604083">
    <property type="component" value="Unassembled WGS sequence"/>
</dbReference>
<name>A0A934VHV7_9BACT</name>
<accession>A0A934VHV7</accession>
<proteinExistence type="predicted"/>
<dbReference type="AlphaFoldDB" id="A0A934VHV7"/>
<evidence type="ECO:0000313" key="1">
    <source>
        <dbReference type="EMBL" id="MBK1834393.1"/>
    </source>
</evidence>
<protein>
    <submittedName>
        <fullName evidence="1">Type II toxin-antitoxin system HigB family toxin</fullName>
    </submittedName>
</protein>
<gene>
    <name evidence="1" type="ORF">JIN78_10010</name>
</gene>
<dbReference type="RefSeq" id="WP_200391829.1">
    <property type="nucleotide sequence ID" value="NZ_JAENIO010000023.1"/>
</dbReference>
<keyword evidence="2" id="KW-1185">Reference proteome</keyword>
<sequence length="104" mass="11436">MNLSGRIPLLHEAHQVPHALDACHHWLRELHRARWPTRRALQADFPGALLLPAKLVIFPILGEDFAALVVLCHQRQTASVLAAGPLSALLQHSALSAHRDLLAS</sequence>